<organism evidence="2 3">
    <name type="scientific">Daedalea quercina L-15889</name>
    <dbReference type="NCBI Taxonomy" id="1314783"/>
    <lineage>
        <taxon>Eukaryota</taxon>
        <taxon>Fungi</taxon>
        <taxon>Dikarya</taxon>
        <taxon>Basidiomycota</taxon>
        <taxon>Agaricomycotina</taxon>
        <taxon>Agaricomycetes</taxon>
        <taxon>Polyporales</taxon>
        <taxon>Fomitopsis</taxon>
    </lineage>
</organism>
<dbReference type="AlphaFoldDB" id="A0A165RL01"/>
<proteinExistence type="predicted"/>
<reference evidence="2 3" key="1">
    <citation type="journal article" date="2016" name="Mol. Biol. Evol.">
        <title>Comparative Genomics of Early-Diverging Mushroom-Forming Fungi Provides Insights into the Origins of Lignocellulose Decay Capabilities.</title>
        <authorList>
            <person name="Nagy L.G."/>
            <person name="Riley R."/>
            <person name="Tritt A."/>
            <person name="Adam C."/>
            <person name="Daum C."/>
            <person name="Floudas D."/>
            <person name="Sun H."/>
            <person name="Yadav J.S."/>
            <person name="Pangilinan J."/>
            <person name="Larsson K.H."/>
            <person name="Matsuura K."/>
            <person name="Barry K."/>
            <person name="Labutti K."/>
            <person name="Kuo R."/>
            <person name="Ohm R.A."/>
            <person name="Bhattacharya S.S."/>
            <person name="Shirouzu T."/>
            <person name="Yoshinaga Y."/>
            <person name="Martin F.M."/>
            <person name="Grigoriev I.V."/>
            <person name="Hibbett D.S."/>
        </authorList>
    </citation>
    <scope>NUCLEOTIDE SEQUENCE [LARGE SCALE GENOMIC DNA]</scope>
    <source>
        <strain evidence="2 3">L-15889</strain>
    </source>
</reference>
<dbReference type="STRING" id="1314783.A0A165RL01"/>
<dbReference type="EMBL" id="KV429048">
    <property type="protein sequence ID" value="KZT70891.1"/>
    <property type="molecule type" value="Genomic_DNA"/>
</dbReference>
<evidence type="ECO:0000256" key="1">
    <source>
        <dbReference type="SAM" id="MobiDB-lite"/>
    </source>
</evidence>
<feature type="region of interest" description="Disordered" evidence="1">
    <location>
        <begin position="556"/>
        <end position="591"/>
    </location>
</feature>
<dbReference type="OrthoDB" id="2803003at2759"/>
<evidence type="ECO:0000313" key="3">
    <source>
        <dbReference type="Proteomes" id="UP000076727"/>
    </source>
</evidence>
<feature type="compositionally biased region" description="Basic residues" evidence="1">
    <location>
        <begin position="83"/>
        <end position="94"/>
    </location>
</feature>
<name>A0A165RL01_9APHY</name>
<feature type="compositionally biased region" description="Low complexity" evidence="1">
    <location>
        <begin position="573"/>
        <end position="582"/>
    </location>
</feature>
<dbReference type="Proteomes" id="UP000076727">
    <property type="component" value="Unassembled WGS sequence"/>
</dbReference>
<evidence type="ECO:0000313" key="2">
    <source>
        <dbReference type="EMBL" id="KZT70891.1"/>
    </source>
</evidence>
<protein>
    <submittedName>
        <fullName evidence="2">Uncharacterized protein</fullName>
    </submittedName>
</protein>
<keyword evidence="3" id="KW-1185">Reference proteome</keyword>
<gene>
    <name evidence="2" type="ORF">DAEQUDRAFT_779910</name>
</gene>
<feature type="region of interest" description="Disordered" evidence="1">
    <location>
        <begin position="64"/>
        <end position="230"/>
    </location>
</feature>
<accession>A0A165RL01</accession>
<sequence>MSDTPRRTRESNKTAHPGKIVLDMEQKRRTPLEVAAEKRARDEELRIAQEAHDAAIQHLAAIQAEMKGRDDAEQAPPQTMPPKFRKAGKGKRQAAVHATPAKPAGSGTSGSQATAKRRLKLPATMESDDEVDEPLSAGQGAVNAKNTPALMHSKKPSKVRREDIEAASALSEALSRQKTPGATATASTAVVPPPSSKRKADAPPPVEAESSGRTTSAKKQKPYVPSGVLSSWTSIRSTPTAKPVVNLPPQVSRNDGQVADIPATSEVANVNSINVTEEQAKQPIAEDGSPMRDIRQGIVVVGLPTPVRPAAVPTPVSETVTQAAAATGEGTRQGFNRILVPKLLEFMGRKANPWDIQEGNLTAELQYLWQHTFPDVNLGYRIVPGSPMYRLCMQKVYDWRSAFGNNAIRAVHRFWRDGQFTTDEDRADCATFALGAGDPYLYGRVTFSDDGSVHKRYRRFQNAVIIETLAGHLHAIEGVGQMNYPRGALMLATAAVERAWNLGTAGIINKKTATAFSEKHWSSHVPYYLRSIANLSPENWSAITAKAREAQAFIGPGLAPIENSDDEGEYMLSDSDSGSESSPNDDGEVAP</sequence>
<feature type="compositionally biased region" description="Low complexity" evidence="1">
    <location>
        <begin position="166"/>
        <end position="190"/>
    </location>
</feature>